<dbReference type="Pfam" id="PF00436">
    <property type="entry name" value="SSB"/>
    <property type="match status" value="1"/>
</dbReference>
<dbReference type="CDD" id="cd04496">
    <property type="entry name" value="SSB_OBF"/>
    <property type="match status" value="1"/>
</dbReference>
<dbReference type="PROSITE" id="PS50935">
    <property type="entry name" value="SSB"/>
    <property type="match status" value="1"/>
</dbReference>
<evidence type="ECO:0000313" key="9">
    <source>
        <dbReference type="Proteomes" id="UP000645828"/>
    </source>
</evidence>
<evidence type="ECO:0000313" key="8">
    <source>
        <dbReference type="EMBL" id="CAD7691558.1"/>
    </source>
</evidence>
<dbReference type="AlphaFoldDB" id="A0A811ZR43"/>
<evidence type="ECO:0000256" key="4">
    <source>
        <dbReference type="ARBA" id="ARBA00023271"/>
    </source>
</evidence>
<dbReference type="NCBIfam" id="TIGR00621">
    <property type="entry name" value="ssb"/>
    <property type="match status" value="1"/>
</dbReference>
<comment type="caution">
    <text evidence="8">The sequence shown here is derived from an EMBL/GenBank/DDBJ whole genome shotgun (WGS) entry which is preliminary data.</text>
</comment>
<dbReference type="SUPFAM" id="SSF50249">
    <property type="entry name" value="Nucleic acid-binding proteins"/>
    <property type="match status" value="1"/>
</dbReference>
<keyword evidence="4" id="KW-1135">Mitochondrion nucleoid</keyword>
<dbReference type="GO" id="GO:0006260">
    <property type="term" value="P:DNA replication"/>
    <property type="evidence" value="ECO:0007669"/>
    <property type="project" value="InterPro"/>
</dbReference>
<comment type="subunit">
    <text evidence="6">Homotetramer. Interacts with MPG/AAG, through inhibition of its glycosylase activity it potentially prevents formation of DNA breaks in ssDNA, ensuring that base removal primarily occurs in dsDNA. Interacts with POLDIP2. Interacts with PRIMPOL.</text>
</comment>
<keyword evidence="3 7" id="KW-0238">DNA-binding</keyword>
<dbReference type="InterPro" id="IPR012340">
    <property type="entry name" value="NA-bd_OB-fold"/>
</dbReference>
<accession>A0A811ZR43</accession>
<comment type="function">
    <text evidence="5">Binds preferentially and cooperatively to pyrimidine rich single-stranded DNA (ss-DNA). In vitro, required to maintain the copy number of mitochondrial DNA (mtDNA) and plays a crucial role during mtDNA replication by stimulating the activity of the replisome components POLG and TWNK at the replication fork. Promotes the activity of the gamma complex polymerase POLG, largely by organizing the template DNA and eliminating secondary structures to favor ss-DNA conformations that facilitate POLG activity. In addition it is able to promote the 5'-3' unwinding activity of the mtDNA helicase TWNK. May also function in mtDNA repair.</text>
</comment>
<reference evidence="8" key="1">
    <citation type="submission" date="2020-12" db="EMBL/GenBank/DDBJ databases">
        <authorList>
            <consortium name="Molecular Ecology Group"/>
        </authorList>
    </citation>
    <scope>NUCLEOTIDE SEQUENCE</scope>
    <source>
        <strain evidence="8">TBG_1078</strain>
    </source>
</reference>
<evidence type="ECO:0000256" key="5">
    <source>
        <dbReference type="ARBA" id="ARBA00045894"/>
    </source>
</evidence>
<dbReference type="GO" id="GO:0003697">
    <property type="term" value="F:single-stranded DNA binding"/>
    <property type="evidence" value="ECO:0007669"/>
    <property type="project" value="InterPro"/>
</dbReference>
<dbReference type="InterPro" id="IPR000424">
    <property type="entry name" value="Primosome_PriB/ssb"/>
</dbReference>
<dbReference type="Proteomes" id="UP000645828">
    <property type="component" value="Unassembled WGS sequence"/>
</dbReference>
<comment type="subcellular location">
    <subcellularLocation>
        <location evidence="1">Mitochondrion matrix</location>
        <location evidence="1">Mitochondrion nucleoid</location>
    </subcellularLocation>
</comment>
<evidence type="ECO:0000256" key="6">
    <source>
        <dbReference type="ARBA" id="ARBA00046712"/>
    </source>
</evidence>
<evidence type="ECO:0000256" key="7">
    <source>
        <dbReference type="PROSITE-ProRule" id="PRU00252"/>
    </source>
</evidence>
<keyword evidence="9" id="KW-1185">Reference proteome</keyword>
<proteinExistence type="predicted"/>
<name>A0A811ZR43_NYCPR</name>
<gene>
    <name evidence="8" type="ORF">NYPRO_LOCUS24352</name>
</gene>
<evidence type="ECO:0000256" key="3">
    <source>
        <dbReference type="ARBA" id="ARBA00023125"/>
    </source>
</evidence>
<sequence>MYMRPPPTGFHQFVRQESETARSLDPVMRQAEGRNPVALFSVTIWHKYQCSEQASDVAYRYVNKGSQIYVEGKIDYAEYTDKNNVRRQATRIIASNTVFLSD</sequence>
<dbReference type="InterPro" id="IPR011344">
    <property type="entry name" value="ssDNA-bd"/>
</dbReference>
<evidence type="ECO:0000256" key="1">
    <source>
        <dbReference type="ARBA" id="ARBA00004436"/>
    </source>
</evidence>
<organism evidence="8 9">
    <name type="scientific">Nyctereutes procyonoides</name>
    <name type="common">Raccoon dog</name>
    <name type="synonym">Canis procyonoides</name>
    <dbReference type="NCBI Taxonomy" id="34880"/>
    <lineage>
        <taxon>Eukaryota</taxon>
        <taxon>Metazoa</taxon>
        <taxon>Chordata</taxon>
        <taxon>Craniata</taxon>
        <taxon>Vertebrata</taxon>
        <taxon>Euteleostomi</taxon>
        <taxon>Mammalia</taxon>
        <taxon>Eutheria</taxon>
        <taxon>Laurasiatheria</taxon>
        <taxon>Carnivora</taxon>
        <taxon>Caniformia</taxon>
        <taxon>Canidae</taxon>
        <taxon>Nyctereutes</taxon>
    </lineage>
</organism>
<protein>
    <recommendedName>
        <fullName evidence="2">Single-stranded DNA-binding protein, mitochondrial</fullName>
    </recommendedName>
</protein>
<keyword evidence="4" id="KW-0496">Mitochondrion</keyword>
<dbReference type="GO" id="GO:0042645">
    <property type="term" value="C:mitochondrial nucleoid"/>
    <property type="evidence" value="ECO:0007669"/>
    <property type="project" value="UniProtKB-SubCell"/>
</dbReference>
<evidence type="ECO:0000256" key="2">
    <source>
        <dbReference type="ARBA" id="ARBA00019399"/>
    </source>
</evidence>
<dbReference type="Gene3D" id="2.40.50.140">
    <property type="entry name" value="Nucleic acid-binding proteins"/>
    <property type="match status" value="1"/>
</dbReference>
<dbReference type="EMBL" id="CAJHUB010000775">
    <property type="protein sequence ID" value="CAD7691558.1"/>
    <property type="molecule type" value="Genomic_DNA"/>
</dbReference>